<gene>
    <name evidence="1" type="ORF">METZ01_LOCUS255783</name>
</gene>
<proteinExistence type="predicted"/>
<evidence type="ECO:0000313" key="1">
    <source>
        <dbReference type="EMBL" id="SVC02929.1"/>
    </source>
</evidence>
<organism evidence="1">
    <name type="scientific">marine metagenome</name>
    <dbReference type="NCBI Taxonomy" id="408172"/>
    <lineage>
        <taxon>unclassified sequences</taxon>
        <taxon>metagenomes</taxon>
        <taxon>ecological metagenomes</taxon>
    </lineage>
</organism>
<reference evidence="1" key="1">
    <citation type="submission" date="2018-05" db="EMBL/GenBank/DDBJ databases">
        <authorList>
            <person name="Lanie J.A."/>
            <person name="Ng W.-L."/>
            <person name="Kazmierczak K.M."/>
            <person name="Andrzejewski T.M."/>
            <person name="Davidsen T.M."/>
            <person name="Wayne K.J."/>
            <person name="Tettelin H."/>
            <person name="Glass J.I."/>
            <person name="Rusch D."/>
            <person name="Podicherti R."/>
            <person name="Tsui H.-C.T."/>
            <person name="Winkler M.E."/>
        </authorList>
    </citation>
    <scope>NUCLEOTIDE SEQUENCE</scope>
</reference>
<name>A0A382IUF5_9ZZZZ</name>
<sequence length="125" mass="14688">MIKLKNLIFERIDYNQVATKIVKSYGLKSKVKFNTGKTFADYDWIKDVINLRPSYSTVKEFLLSVLHEVHHAIKRKKLGAKKYEKAYQHAGDLAVNKGKDFHDDNPYEESAEKWAKRELSKWVKK</sequence>
<protein>
    <recommendedName>
        <fullName evidence="2">SprT-like domain-containing protein</fullName>
    </recommendedName>
</protein>
<dbReference type="AlphaFoldDB" id="A0A382IUF5"/>
<dbReference type="EMBL" id="UINC01069503">
    <property type="protein sequence ID" value="SVC02929.1"/>
    <property type="molecule type" value="Genomic_DNA"/>
</dbReference>
<evidence type="ECO:0008006" key="2">
    <source>
        <dbReference type="Google" id="ProtNLM"/>
    </source>
</evidence>
<accession>A0A382IUF5</accession>